<reference evidence="1 2" key="1">
    <citation type="journal article" date="2008" name="BMC Genomics">
        <title>The missing link: Bordetella petrii is endowed with both the metabolic versatility of environmental bacteria and virulence traits of pathogenic Bordetellae.</title>
        <authorList>
            <person name="Gross R."/>
            <person name="Guzman C.A."/>
            <person name="Sebaihia M."/>
            <person name="Martins Dos Santos V.A."/>
            <person name="Pieper D.H."/>
            <person name="Koebnik R."/>
            <person name="Lechner M."/>
            <person name="Bartels D."/>
            <person name="Buhrmester J."/>
            <person name="Choudhuri J.V."/>
            <person name="Ebensen T."/>
            <person name="Gaigalat L."/>
            <person name="Herrmann S."/>
            <person name="Khachane A.N."/>
            <person name="Larisch C."/>
            <person name="Link S."/>
            <person name="Linke B."/>
            <person name="Meyer F."/>
            <person name="Mormann S."/>
            <person name="Nakunst D."/>
            <person name="Rueckert C."/>
            <person name="Schneiker-Bekel S."/>
            <person name="Schulze K."/>
            <person name="Vorhoelter F.J."/>
            <person name="Yevsa T."/>
            <person name="Engle J.T."/>
            <person name="Goldman W.E."/>
            <person name="Puehler A."/>
            <person name="Goebel U.B."/>
            <person name="Goesmann A."/>
            <person name="Bloecker H."/>
            <person name="Kaiser O."/>
            <person name="Martinez-Arias R."/>
        </authorList>
    </citation>
    <scope>NUCLEOTIDE SEQUENCE [LARGE SCALE GENOMIC DNA]</scope>
    <source>
        <strain evidence="2">ATCC BAA-461 / DSM 12804 / CCUG 43448 / CIP 107267 / Se-1111R</strain>
    </source>
</reference>
<sequence length="148" mass="16703">MRPARAHSWRCKSSRELATANEVKRNCARATDRGEEAWSVNREPMNKNRIRGTAEQGERARSREALVAKVRWCISGGCAVKECVLTRGDLALCLKGRRGDTEREVSRSHSSRLFRAKGRTRRSVKRLVDEHCNASDARIRGAGRNTGR</sequence>
<dbReference type="Proteomes" id="UP000001225">
    <property type="component" value="Chromosome"/>
</dbReference>
<name>A9IB60_BORPD</name>
<dbReference type="eggNOG" id="ENOG50345KW">
    <property type="taxonomic scope" value="Bacteria"/>
</dbReference>
<evidence type="ECO:0000313" key="2">
    <source>
        <dbReference type="Proteomes" id="UP000001225"/>
    </source>
</evidence>
<organism evidence="1 2">
    <name type="scientific">Bordetella petrii (strain ATCC BAA-461 / DSM 12804 / CCUG 43448 / CIP 107267 / Se-1111R)</name>
    <dbReference type="NCBI Taxonomy" id="340100"/>
    <lineage>
        <taxon>Bacteria</taxon>
        <taxon>Pseudomonadati</taxon>
        <taxon>Pseudomonadota</taxon>
        <taxon>Betaproteobacteria</taxon>
        <taxon>Burkholderiales</taxon>
        <taxon>Alcaligenaceae</taxon>
        <taxon>Bordetella</taxon>
    </lineage>
</organism>
<protein>
    <submittedName>
        <fullName evidence="1">Uncharacterized protein</fullName>
    </submittedName>
</protein>
<gene>
    <name evidence="1" type="ordered locus">Bpet1044</name>
</gene>
<dbReference type="AlphaFoldDB" id="A9IB60"/>
<evidence type="ECO:0000313" key="1">
    <source>
        <dbReference type="EMBL" id="CAP41376.1"/>
    </source>
</evidence>
<dbReference type="EMBL" id="AM902716">
    <property type="protein sequence ID" value="CAP41376.1"/>
    <property type="molecule type" value="Genomic_DNA"/>
</dbReference>
<dbReference type="KEGG" id="bpt:Bpet1044"/>
<keyword evidence="2" id="KW-1185">Reference proteome</keyword>
<proteinExistence type="predicted"/>
<accession>A9IB60</accession>